<dbReference type="EMBL" id="VLLF01000006">
    <property type="protein sequence ID" value="TWI86007.1"/>
    <property type="molecule type" value="Genomic_DNA"/>
</dbReference>
<protein>
    <submittedName>
        <fullName evidence="2">Uncharacterized protein (DUF427 family)</fullName>
    </submittedName>
</protein>
<dbReference type="PANTHER" id="PTHR34310:SF9">
    <property type="entry name" value="BLR5716 PROTEIN"/>
    <property type="match status" value="1"/>
</dbReference>
<dbReference type="Gene3D" id="2.170.150.40">
    <property type="entry name" value="Domain of unknown function (DUF427)"/>
    <property type="match status" value="1"/>
</dbReference>
<proteinExistence type="predicted"/>
<reference evidence="2 3" key="1">
    <citation type="submission" date="2019-07" db="EMBL/GenBank/DDBJ databases">
        <title>Genomic Encyclopedia of Archaeal and Bacterial Type Strains, Phase II (KMG-II): from individual species to whole genera.</title>
        <authorList>
            <person name="Goeker M."/>
        </authorList>
    </citation>
    <scope>NUCLEOTIDE SEQUENCE [LARGE SCALE GENOMIC DNA]</scope>
    <source>
        <strain evidence="2 3">ATCC BAA-252</strain>
    </source>
</reference>
<dbReference type="AlphaFoldDB" id="A0A562SXG6"/>
<comment type="caution">
    <text evidence="2">The sequence shown here is derived from an EMBL/GenBank/DDBJ whole genome shotgun (WGS) entry which is preliminary data.</text>
</comment>
<dbReference type="Proteomes" id="UP000320593">
    <property type="component" value="Unassembled WGS sequence"/>
</dbReference>
<accession>A0A562SXG6</accession>
<sequence>MALKANLISAPAFESAARNPHDPNHLMVIKPVKQRVRVFHGDCLLADSHSAKRVLEVGHGVYDPVIYIPVKDIVFDFTPVEKSTHCPIKGDARYVAAHGEEVGWVYDTPLPMATELGECYAFWPDKTRLVIGM</sequence>
<feature type="domain" description="DUF427" evidence="1">
    <location>
        <begin position="36"/>
        <end position="125"/>
    </location>
</feature>
<dbReference type="OrthoDB" id="9815163at2"/>
<dbReference type="RefSeq" id="WP_145344128.1">
    <property type="nucleotide sequence ID" value="NZ_SMLY01000083.1"/>
</dbReference>
<keyword evidence="3" id="KW-1185">Reference proteome</keyword>
<dbReference type="Pfam" id="PF04248">
    <property type="entry name" value="NTP_transf_9"/>
    <property type="match status" value="1"/>
</dbReference>
<evidence type="ECO:0000259" key="1">
    <source>
        <dbReference type="Pfam" id="PF04248"/>
    </source>
</evidence>
<evidence type="ECO:0000313" key="3">
    <source>
        <dbReference type="Proteomes" id="UP000320593"/>
    </source>
</evidence>
<organism evidence="2 3">
    <name type="scientific">Roseibium hamelinense</name>
    <dbReference type="NCBI Taxonomy" id="150831"/>
    <lineage>
        <taxon>Bacteria</taxon>
        <taxon>Pseudomonadati</taxon>
        <taxon>Pseudomonadota</taxon>
        <taxon>Alphaproteobacteria</taxon>
        <taxon>Hyphomicrobiales</taxon>
        <taxon>Stappiaceae</taxon>
        <taxon>Roseibium</taxon>
    </lineage>
</organism>
<dbReference type="InterPro" id="IPR038694">
    <property type="entry name" value="DUF427_sf"/>
</dbReference>
<name>A0A562SXG6_9HYPH</name>
<evidence type="ECO:0000313" key="2">
    <source>
        <dbReference type="EMBL" id="TWI86007.1"/>
    </source>
</evidence>
<dbReference type="PANTHER" id="PTHR34310">
    <property type="entry name" value="DUF427 DOMAIN PROTEIN (AFU_ORTHOLOGUE AFUA_3G02220)"/>
    <property type="match status" value="1"/>
</dbReference>
<gene>
    <name evidence="2" type="ORF">JM93_02714</name>
</gene>
<dbReference type="InterPro" id="IPR007361">
    <property type="entry name" value="DUF427"/>
</dbReference>